<keyword evidence="2" id="KW-0808">Transferase</keyword>
<dbReference type="EMBL" id="QKTX01000002">
    <property type="protein sequence ID" value="PZV86235.1"/>
    <property type="molecule type" value="Genomic_DNA"/>
</dbReference>
<sequence length="354" mass="39399">MKNINLDQRIGPTIQVGKKSYLFFSGTSYLGIDHDQHYQAVLLDCIRQYGFSHGLSRVNNVRLKVYEAFEQYFAKKAQAEDAAVMNSGYLSGITAIQYLFPKSDLCWAAPDTHPAILPASFKPDVQLNFTQWKIQCLDQSEQLSPRKILILGNVVDPLRAEIHDYLWVQEVAKKHEVTLLIDDSHAFGVLGKNVFGTYAENSFQNVNLVISGSLGKGLAMPAGIILGKKEVIEGIKAQAIFAGASPCPPANLQAFLETQDIYKAQSQKIKDFSAIFHQETADLSTVSGLAKFPVFVLKDPTWSDELEKMGFITSSFSYPTPESPRISRIVLSGFHSLFDLMALVEAIHYLDEEL</sequence>
<proteinExistence type="predicted"/>
<dbReference type="InterPro" id="IPR015424">
    <property type="entry name" value="PyrdxlP-dep_Trfase"/>
</dbReference>
<evidence type="ECO:0000313" key="5">
    <source>
        <dbReference type="Proteomes" id="UP000248917"/>
    </source>
</evidence>
<protein>
    <submittedName>
        <fullName evidence="4">7-keto-8-aminopelargonate synthetase-like enzyme</fullName>
    </submittedName>
</protein>
<dbReference type="GO" id="GO:0030170">
    <property type="term" value="F:pyridoxal phosphate binding"/>
    <property type="evidence" value="ECO:0007669"/>
    <property type="project" value="InterPro"/>
</dbReference>
<name>A0A326RWL3_9BACT</name>
<dbReference type="Proteomes" id="UP000248917">
    <property type="component" value="Unassembled WGS sequence"/>
</dbReference>
<dbReference type="InterPro" id="IPR015421">
    <property type="entry name" value="PyrdxlP-dep_Trfase_major"/>
</dbReference>
<dbReference type="SUPFAM" id="SSF53383">
    <property type="entry name" value="PLP-dependent transferases"/>
    <property type="match status" value="1"/>
</dbReference>
<dbReference type="RefSeq" id="WP_111391393.1">
    <property type="nucleotide sequence ID" value="NZ_QKTX01000002.1"/>
</dbReference>
<feature type="domain" description="Aminotransferase class I/classII large" evidence="3">
    <location>
        <begin position="65"/>
        <end position="326"/>
    </location>
</feature>
<evidence type="ECO:0000259" key="3">
    <source>
        <dbReference type="Pfam" id="PF00155"/>
    </source>
</evidence>
<evidence type="ECO:0000256" key="2">
    <source>
        <dbReference type="ARBA" id="ARBA00022679"/>
    </source>
</evidence>
<dbReference type="Gene3D" id="3.40.640.10">
    <property type="entry name" value="Type I PLP-dependent aspartate aminotransferase-like (Major domain)"/>
    <property type="match status" value="1"/>
</dbReference>
<dbReference type="OrthoDB" id="846426at2"/>
<dbReference type="InterPro" id="IPR050087">
    <property type="entry name" value="AON_synthase_class-II"/>
</dbReference>
<keyword evidence="5" id="KW-1185">Reference proteome</keyword>
<dbReference type="PANTHER" id="PTHR13693">
    <property type="entry name" value="CLASS II AMINOTRANSFERASE/8-AMINO-7-OXONONANOATE SYNTHASE"/>
    <property type="match status" value="1"/>
</dbReference>
<dbReference type="InterPro" id="IPR004839">
    <property type="entry name" value="Aminotransferase_I/II_large"/>
</dbReference>
<dbReference type="GO" id="GO:0016740">
    <property type="term" value="F:transferase activity"/>
    <property type="evidence" value="ECO:0007669"/>
    <property type="project" value="UniProtKB-KW"/>
</dbReference>
<comment type="caution">
    <text evidence="4">The sequence shown here is derived from an EMBL/GenBank/DDBJ whole genome shotgun (WGS) entry which is preliminary data.</text>
</comment>
<evidence type="ECO:0000256" key="1">
    <source>
        <dbReference type="ARBA" id="ARBA00001933"/>
    </source>
</evidence>
<dbReference type="InterPro" id="IPR015422">
    <property type="entry name" value="PyrdxlP-dep_Trfase_small"/>
</dbReference>
<dbReference type="Pfam" id="PF00155">
    <property type="entry name" value="Aminotran_1_2"/>
    <property type="match status" value="1"/>
</dbReference>
<gene>
    <name evidence="4" type="ORF">CLV31_102131</name>
</gene>
<reference evidence="4 5" key="1">
    <citation type="submission" date="2018-06" db="EMBL/GenBank/DDBJ databases">
        <title>Genomic Encyclopedia of Archaeal and Bacterial Type Strains, Phase II (KMG-II): from individual species to whole genera.</title>
        <authorList>
            <person name="Goeker M."/>
        </authorList>
    </citation>
    <scope>NUCLEOTIDE SEQUENCE [LARGE SCALE GENOMIC DNA]</scope>
    <source>
        <strain evidence="4 5">T4</strain>
    </source>
</reference>
<evidence type="ECO:0000313" key="4">
    <source>
        <dbReference type="EMBL" id="PZV86235.1"/>
    </source>
</evidence>
<organism evidence="4 5">
    <name type="scientific">Algoriphagus aquaeductus</name>
    <dbReference type="NCBI Taxonomy" id="475299"/>
    <lineage>
        <taxon>Bacteria</taxon>
        <taxon>Pseudomonadati</taxon>
        <taxon>Bacteroidota</taxon>
        <taxon>Cytophagia</taxon>
        <taxon>Cytophagales</taxon>
        <taxon>Cyclobacteriaceae</taxon>
        <taxon>Algoriphagus</taxon>
    </lineage>
</organism>
<dbReference type="Gene3D" id="3.90.1150.10">
    <property type="entry name" value="Aspartate Aminotransferase, domain 1"/>
    <property type="match status" value="1"/>
</dbReference>
<accession>A0A326RWL3</accession>
<comment type="cofactor">
    <cofactor evidence="1">
        <name>pyridoxal 5'-phosphate</name>
        <dbReference type="ChEBI" id="CHEBI:597326"/>
    </cofactor>
</comment>
<dbReference type="AlphaFoldDB" id="A0A326RWL3"/>